<organism evidence="8 9">
    <name type="scientific">Ziziphus jujuba var. spinosa</name>
    <dbReference type="NCBI Taxonomy" id="714518"/>
    <lineage>
        <taxon>Eukaryota</taxon>
        <taxon>Viridiplantae</taxon>
        <taxon>Streptophyta</taxon>
        <taxon>Embryophyta</taxon>
        <taxon>Tracheophyta</taxon>
        <taxon>Spermatophyta</taxon>
        <taxon>Magnoliopsida</taxon>
        <taxon>eudicotyledons</taxon>
        <taxon>Gunneridae</taxon>
        <taxon>Pentapetalae</taxon>
        <taxon>rosids</taxon>
        <taxon>fabids</taxon>
        <taxon>Rosales</taxon>
        <taxon>Rhamnaceae</taxon>
        <taxon>Paliureae</taxon>
        <taxon>Ziziphus</taxon>
    </lineage>
</organism>
<keyword evidence="3" id="KW-0653">Protein transport</keyword>
<keyword evidence="4" id="KW-0333">Golgi apparatus</keyword>
<dbReference type="InterPro" id="IPR036865">
    <property type="entry name" value="CRAL-TRIO_dom_sf"/>
</dbReference>
<dbReference type="EMBL" id="JAEACU010000011">
    <property type="protein sequence ID" value="KAH7514165.1"/>
    <property type="molecule type" value="Genomic_DNA"/>
</dbReference>
<dbReference type="SMART" id="SM01100">
    <property type="entry name" value="CRAL_TRIO_N"/>
    <property type="match status" value="1"/>
</dbReference>
<proteinExistence type="inferred from homology"/>
<dbReference type="Gene3D" id="3.40.525.10">
    <property type="entry name" value="CRAL-TRIO lipid binding domain"/>
    <property type="match status" value="1"/>
</dbReference>
<dbReference type="InterPro" id="IPR036273">
    <property type="entry name" value="CRAL/TRIO_N_dom_sf"/>
</dbReference>
<dbReference type="GO" id="GO:0015031">
    <property type="term" value="P:protein transport"/>
    <property type="evidence" value="ECO:0007669"/>
    <property type="project" value="UniProtKB-KW"/>
</dbReference>
<evidence type="ECO:0000313" key="8">
    <source>
        <dbReference type="EMBL" id="KAH7514165.1"/>
    </source>
</evidence>
<dbReference type="AlphaFoldDB" id="A0A978UH84"/>
<evidence type="ECO:0000256" key="3">
    <source>
        <dbReference type="ARBA" id="ARBA00022927"/>
    </source>
</evidence>
<comment type="caution">
    <text evidence="8">The sequence shown here is derived from an EMBL/GenBank/DDBJ whole genome shotgun (WGS) entry which is preliminary data.</text>
</comment>
<dbReference type="InterPro" id="IPR001251">
    <property type="entry name" value="CRAL-TRIO_dom"/>
</dbReference>
<dbReference type="PRINTS" id="PR00180">
    <property type="entry name" value="CRETINALDHBP"/>
</dbReference>
<dbReference type="PROSITE" id="PS50191">
    <property type="entry name" value="CRAL_TRIO"/>
    <property type="match status" value="1"/>
</dbReference>
<feature type="region of interest" description="Disordered" evidence="6">
    <location>
        <begin position="58"/>
        <end position="82"/>
    </location>
</feature>
<keyword evidence="3" id="KW-0813">Transport</keyword>
<accession>A0A978UH84</accession>
<reference evidence="8" key="1">
    <citation type="journal article" date="2021" name="Front. Plant Sci.">
        <title>Chromosome-Scale Genome Assembly for Chinese Sour Jujube and Insights Into Its Genome Evolution and Domestication Signature.</title>
        <authorList>
            <person name="Shen L.-Y."/>
            <person name="Luo H."/>
            <person name="Wang X.-L."/>
            <person name="Wang X.-M."/>
            <person name="Qiu X.-J."/>
            <person name="Liu H."/>
            <person name="Zhou S.-S."/>
            <person name="Jia K.-H."/>
            <person name="Nie S."/>
            <person name="Bao Y.-T."/>
            <person name="Zhang R.-G."/>
            <person name="Yun Q.-Z."/>
            <person name="Chai Y.-H."/>
            <person name="Lu J.-Y."/>
            <person name="Li Y."/>
            <person name="Zhao S.-W."/>
            <person name="Mao J.-F."/>
            <person name="Jia S.-G."/>
            <person name="Mao Y.-M."/>
        </authorList>
    </citation>
    <scope>NUCLEOTIDE SEQUENCE</scope>
    <source>
        <strain evidence="8">AT0</strain>
        <tissue evidence="8">Leaf</tissue>
    </source>
</reference>
<dbReference type="InterPro" id="IPR051026">
    <property type="entry name" value="PI/PC_transfer"/>
</dbReference>
<dbReference type="Pfam" id="PF00650">
    <property type="entry name" value="CRAL_TRIO"/>
    <property type="match status" value="1"/>
</dbReference>
<name>A0A978UH84_ZIZJJ</name>
<evidence type="ECO:0000256" key="4">
    <source>
        <dbReference type="ARBA" id="ARBA00023034"/>
    </source>
</evidence>
<evidence type="ECO:0000256" key="5">
    <source>
        <dbReference type="ARBA" id="ARBA00038020"/>
    </source>
</evidence>
<feature type="compositionally biased region" description="Basic and acidic residues" evidence="6">
    <location>
        <begin position="58"/>
        <end position="69"/>
    </location>
</feature>
<feature type="domain" description="CRAL-TRIO" evidence="7">
    <location>
        <begin position="215"/>
        <end position="389"/>
    </location>
</feature>
<evidence type="ECO:0000256" key="2">
    <source>
        <dbReference type="ARBA" id="ARBA00004395"/>
    </source>
</evidence>
<comment type="subcellular location">
    <subcellularLocation>
        <location evidence="1">Cell membrane</location>
        <topology evidence="1">Peripheral membrane protein</topology>
    </subcellularLocation>
    <subcellularLocation>
        <location evidence="2">Golgi apparatus membrane</location>
        <topology evidence="2">Peripheral membrane protein</topology>
    </subcellularLocation>
</comment>
<dbReference type="GO" id="GO:0000139">
    <property type="term" value="C:Golgi membrane"/>
    <property type="evidence" value="ECO:0007669"/>
    <property type="project" value="UniProtKB-SubCell"/>
</dbReference>
<gene>
    <name evidence="8" type="ORF">FEM48_Zijuj11G0059700</name>
</gene>
<evidence type="ECO:0000259" key="7">
    <source>
        <dbReference type="PROSITE" id="PS50191"/>
    </source>
</evidence>
<evidence type="ECO:0000256" key="1">
    <source>
        <dbReference type="ARBA" id="ARBA00004202"/>
    </source>
</evidence>
<dbReference type="GO" id="GO:0005886">
    <property type="term" value="C:plasma membrane"/>
    <property type="evidence" value="ECO:0007669"/>
    <property type="project" value="UniProtKB-SubCell"/>
</dbReference>
<dbReference type="InterPro" id="IPR011074">
    <property type="entry name" value="CRAL/TRIO_N_dom"/>
</dbReference>
<evidence type="ECO:0000313" key="9">
    <source>
        <dbReference type="Proteomes" id="UP000813462"/>
    </source>
</evidence>
<protein>
    <recommendedName>
        <fullName evidence="7">CRAL-TRIO domain-containing protein</fullName>
    </recommendedName>
</protein>
<dbReference type="SUPFAM" id="SSF52087">
    <property type="entry name" value="CRAL/TRIO domain"/>
    <property type="match status" value="1"/>
</dbReference>
<evidence type="ECO:0000256" key="6">
    <source>
        <dbReference type="SAM" id="MobiDB-lite"/>
    </source>
</evidence>
<dbReference type="SUPFAM" id="SSF46938">
    <property type="entry name" value="CRAL/TRIO N-terminal domain"/>
    <property type="match status" value="1"/>
</dbReference>
<dbReference type="Proteomes" id="UP000813462">
    <property type="component" value="Unassembled WGS sequence"/>
</dbReference>
<dbReference type="CDD" id="cd00170">
    <property type="entry name" value="SEC14"/>
    <property type="match status" value="1"/>
</dbReference>
<dbReference type="PANTHER" id="PTHR45657">
    <property type="entry name" value="CRAL-TRIO DOMAIN-CONTAINING PROTEIN YKL091C-RELATED"/>
    <property type="match status" value="1"/>
</dbReference>
<dbReference type="Gene3D" id="1.10.8.20">
    <property type="entry name" value="N-terminal domain of phosphatidylinositol transfer protein sec14p"/>
    <property type="match status" value="1"/>
</dbReference>
<sequence>MSCIHFVYSTSLFVICFMNKLKLVKKPERVDNRIRGASFFCLPMHNSKESDNEIIISRDGEDRQDDEVLKAPSKHKSGLTGKIMHPPIEGHWQLPLDQERYKPSSSSTNLGFKAVLSYPLRIRQSLKKAGRSKSLRVLLEGTHDPKDEQLVQSFRELLFLEGQLPSKHNNYHTLLRFLRMRDFDFTKSKEMFLNYLKWREDYKVDAIQKEFKFDEYEEVKKCYPHGYHGVDRYGRPIYIERIGMVDLNALLQVSSVDRFVKYHVSEQEKTLNLRFPACSIAAKRHIASTTSILDVQGVGLSNFSKFARQIFMEIQKIDSNYYPETLHRLFIVNAGSGFRMLWKALKAFLDARTLAKINVLGYNYLNDLLEVIDPSNLPNFLGGNCTCSDYGGCLLSDKGPWKNPEISEMIQAISATDENDQENDGIQSSEVASAPSVKIEALEALLEETKTCGRTRKGIVIGKMGDLMSVVAVMKRLDGSKDSGDIGSGGDPDVASAFNG</sequence>
<dbReference type="PANTHER" id="PTHR45657:SF50">
    <property type="entry name" value="PHOSPHATIDYLINOSITOL_PHOSPHATIDYLCHOLINE TRANSFER PROTEIN SFH11"/>
    <property type="match status" value="1"/>
</dbReference>
<dbReference type="SMART" id="SM00516">
    <property type="entry name" value="SEC14"/>
    <property type="match status" value="1"/>
</dbReference>
<feature type="region of interest" description="Disordered" evidence="6">
    <location>
        <begin position="481"/>
        <end position="500"/>
    </location>
</feature>
<comment type="similarity">
    <text evidence="5">Belongs to the SFH family.</text>
</comment>